<feature type="domain" description="Sdz-33 F-box" evidence="1">
    <location>
        <begin position="129"/>
        <end position="192"/>
    </location>
</feature>
<reference evidence="3" key="1">
    <citation type="submission" date="2017-10" db="EMBL/GenBank/DDBJ databases">
        <title>Rapid genome shrinkage in a self-fertile nematode reveals novel sperm competition proteins.</title>
        <authorList>
            <person name="Yin D."/>
            <person name="Schwarz E.M."/>
            <person name="Thomas C.G."/>
            <person name="Felde R.L."/>
            <person name="Korf I.F."/>
            <person name="Cutter A.D."/>
            <person name="Schartner C.M."/>
            <person name="Ralston E.J."/>
            <person name="Meyer B.J."/>
            <person name="Haag E.S."/>
        </authorList>
    </citation>
    <scope>NUCLEOTIDE SEQUENCE [LARGE SCALE GENOMIC DNA]</scope>
    <source>
        <strain evidence="3">JU1422</strain>
    </source>
</reference>
<evidence type="ECO:0000313" key="3">
    <source>
        <dbReference type="Proteomes" id="UP000230233"/>
    </source>
</evidence>
<sequence length="266" mass="31433">MGENDKEMTTLDDIPVNVDVELVRFDPIFETKAFTWSNQGKNIREWVQHFSSMFRCEWHEAYFVIFNTRLDIQSLRNTFPKLRRICINCRRNEPNHQEIQSIENILKAFLPNVKCVRLHRVPLQENLSIQHIGMTNLKELRLHSPNLKFDDLLTMNVESCTIFRTHFSVRDLNRFFKLWKKGSYHNLHSLSILMRLETTADWNILLKGLNAEEADNSQGLVEVRRFIIDISRGFCAQVRIQSIDMPATARLEISKVQRSSPDVWRF</sequence>
<dbReference type="AlphaFoldDB" id="A0A2G5UK27"/>
<evidence type="ECO:0000313" key="2">
    <source>
        <dbReference type="EMBL" id="PIC39596.1"/>
    </source>
</evidence>
<name>A0A2G5UK27_9PELO</name>
<evidence type="ECO:0000259" key="1">
    <source>
        <dbReference type="Pfam" id="PF07735"/>
    </source>
</evidence>
<organism evidence="2 3">
    <name type="scientific">Caenorhabditis nigoni</name>
    <dbReference type="NCBI Taxonomy" id="1611254"/>
    <lineage>
        <taxon>Eukaryota</taxon>
        <taxon>Metazoa</taxon>
        <taxon>Ecdysozoa</taxon>
        <taxon>Nematoda</taxon>
        <taxon>Chromadorea</taxon>
        <taxon>Rhabditida</taxon>
        <taxon>Rhabditina</taxon>
        <taxon>Rhabditomorpha</taxon>
        <taxon>Rhabditoidea</taxon>
        <taxon>Rhabditidae</taxon>
        <taxon>Peloderinae</taxon>
        <taxon>Caenorhabditis</taxon>
    </lineage>
</organism>
<comment type="caution">
    <text evidence="2">The sequence shown here is derived from an EMBL/GenBank/DDBJ whole genome shotgun (WGS) entry which is preliminary data.</text>
</comment>
<dbReference type="OrthoDB" id="5881011at2759"/>
<gene>
    <name evidence="2" type="primary">Cnig_chr_III.g11232</name>
    <name evidence="2" type="ORF">B9Z55_011232</name>
</gene>
<keyword evidence="3" id="KW-1185">Reference proteome</keyword>
<dbReference type="InterPro" id="IPR053222">
    <property type="entry name" value="Zygotic_Embryogenesis-Asso"/>
</dbReference>
<dbReference type="EMBL" id="PDUG01000003">
    <property type="protein sequence ID" value="PIC39596.1"/>
    <property type="molecule type" value="Genomic_DNA"/>
</dbReference>
<dbReference type="Proteomes" id="UP000230233">
    <property type="component" value="Chromosome III"/>
</dbReference>
<dbReference type="PANTHER" id="PTHR22899:SF0">
    <property type="entry name" value="F-BOX ASSOCIATED DOMAIN-CONTAINING PROTEIN-RELATED"/>
    <property type="match status" value="1"/>
</dbReference>
<dbReference type="InterPro" id="IPR012885">
    <property type="entry name" value="F-box_Sdz-33"/>
</dbReference>
<dbReference type="PANTHER" id="PTHR22899">
    <property type="entry name" value="CYCLIN-RELATED F-BOX FAMILY"/>
    <property type="match status" value="1"/>
</dbReference>
<protein>
    <recommendedName>
        <fullName evidence="1">Sdz-33 F-box domain-containing protein</fullName>
    </recommendedName>
</protein>
<proteinExistence type="predicted"/>
<accession>A0A2G5UK27</accession>
<dbReference type="Pfam" id="PF07735">
    <property type="entry name" value="FBA_2"/>
    <property type="match status" value="1"/>
</dbReference>